<keyword evidence="3" id="KW-1185">Reference proteome</keyword>
<name>A0AAD5SI14_9FUNG</name>
<keyword evidence="1" id="KW-0175">Coiled coil</keyword>
<feature type="coiled-coil region" evidence="1">
    <location>
        <begin position="215"/>
        <end position="249"/>
    </location>
</feature>
<proteinExistence type="predicted"/>
<dbReference type="AlphaFoldDB" id="A0AAD5SI14"/>
<reference evidence="2" key="1">
    <citation type="submission" date="2020-05" db="EMBL/GenBank/DDBJ databases">
        <title>Phylogenomic resolution of chytrid fungi.</title>
        <authorList>
            <person name="Stajich J.E."/>
            <person name="Amses K."/>
            <person name="Simmons R."/>
            <person name="Seto K."/>
            <person name="Myers J."/>
            <person name="Bonds A."/>
            <person name="Quandt C.A."/>
            <person name="Barry K."/>
            <person name="Liu P."/>
            <person name="Grigoriev I."/>
            <person name="Longcore J.E."/>
            <person name="James T.Y."/>
        </authorList>
    </citation>
    <scope>NUCLEOTIDE SEQUENCE</scope>
    <source>
        <strain evidence="2">JEL0318</strain>
    </source>
</reference>
<evidence type="ECO:0000313" key="3">
    <source>
        <dbReference type="Proteomes" id="UP001212841"/>
    </source>
</evidence>
<evidence type="ECO:0000313" key="2">
    <source>
        <dbReference type="EMBL" id="KAJ3055407.1"/>
    </source>
</evidence>
<dbReference type="Proteomes" id="UP001212841">
    <property type="component" value="Unassembled WGS sequence"/>
</dbReference>
<protein>
    <submittedName>
        <fullName evidence="2">Uncharacterized protein</fullName>
    </submittedName>
</protein>
<organism evidence="2 3">
    <name type="scientific">Rhizophlyctis rosea</name>
    <dbReference type="NCBI Taxonomy" id="64517"/>
    <lineage>
        <taxon>Eukaryota</taxon>
        <taxon>Fungi</taxon>
        <taxon>Fungi incertae sedis</taxon>
        <taxon>Chytridiomycota</taxon>
        <taxon>Chytridiomycota incertae sedis</taxon>
        <taxon>Chytridiomycetes</taxon>
        <taxon>Rhizophlyctidales</taxon>
        <taxon>Rhizophlyctidaceae</taxon>
        <taxon>Rhizophlyctis</taxon>
    </lineage>
</organism>
<evidence type="ECO:0000256" key="1">
    <source>
        <dbReference type="SAM" id="Coils"/>
    </source>
</evidence>
<sequence>MLLSTTFSSHSSVKPNSSTASSIYTSELSTYISDNEEPSTATQISEATNKTGKIYQSGFVQGFKAQNSGDVTDLGEEILFVDPETGNDRGDIDFAVVVTRAKALREFFAVSCFMLKEMGDIVVPVGCQIFLELTSMDGKGVMKCGRVQSKYSFYQNFVAGSFKPKASGAPVWKQGDIVIFAYNGVDHVSIEKEVEQLNAGFIFVPVWLPKNVVAAWEATIHAQRAQDEAQRAQDEAQRARAVIRQLLVSQGKSEDEISSFLATL</sequence>
<dbReference type="EMBL" id="JADGJD010000080">
    <property type="protein sequence ID" value="KAJ3055407.1"/>
    <property type="molecule type" value="Genomic_DNA"/>
</dbReference>
<gene>
    <name evidence="2" type="ORF">HK097_010608</name>
</gene>
<accession>A0AAD5SI14</accession>
<comment type="caution">
    <text evidence="2">The sequence shown here is derived from an EMBL/GenBank/DDBJ whole genome shotgun (WGS) entry which is preliminary data.</text>
</comment>